<keyword evidence="3" id="KW-1185">Reference proteome</keyword>
<feature type="region of interest" description="Disordered" evidence="1">
    <location>
        <begin position="1"/>
        <end position="59"/>
    </location>
</feature>
<evidence type="ECO:0000313" key="2">
    <source>
        <dbReference type="EMBL" id="KAH9319534.1"/>
    </source>
</evidence>
<evidence type="ECO:0000313" key="3">
    <source>
        <dbReference type="Proteomes" id="UP000824469"/>
    </source>
</evidence>
<dbReference type="Proteomes" id="UP000824469">
    <property type="component" value="Unassembled WGS sequence"/>
</dbReference>
<dbReference type="PANTHER" id="PTHR36968">
    <property type="entry name" value="HOMEOBOX-DDT DOMAIN PROTEIN RLT2"/>
    <property type="match status" value="1"/>
</dbReference>
<dbReference type="InterPro" id="IPR044977">
    <property type="entry name" value="RLT1-3"/>
</dbReference>
<feature type="compositionally biased region" description="Polar residues" evidence="1">
    <location>
        <begin position="36"/>
        <end position="54"/>
    </location>
</feature>
<dbReference type="AlphaFoldDB" id="A0AA38LC83"/>
<organism evidence="2 3">
    <name type="scientific">Taxus chinensis</name>
    <name type="common">Chinese yew</name>
    <name type="synonym">Taxus wallichiana var. chinensis</name>
    <dbReference type="NCBI Taxonomy" id="29808"/>
    <lineage>
        <taxon>Eukaryota</taxon>
        <taxon>Viridiplantae</taxon>
        <taxon>Streptophyta</taxon>
        <taxon>Embryophyta</taxon>
        <taxon>Tracheophyta</taxon>
        <taxon>Spermatophyta</taxon>
        <taxon>Pinopsida</taxon>
        <taxon>Pinidae</taxon>
        <taxon>Conifers II</taxon>
        <taxon>Cupressales</taxon>
        <taxon>Taxaceae</taxon>
        <taxon>Taxus</taxon>
    </lineage>
</organism>
<feature type="region of interest" description="Disordered" evidence="1">
    <location>
        <begin position="181"/>
        <end position="204"/>
    </location>
</feature>
<sequence>MRKSKACRNQDISGGGSERYEREIMSSDSSSVASIIENNQNNTVSEPENDSSGSPGAISLEFGRSEMEKQHEWNRDRAFDKWAVLPDEALEISWKSSGQKVWIKRLRRASSPSELAQVLGDLENSIRDDWLHAYSLSLRSKSVCREMIPIFSGTPQTIASMAFWLVRFDAIMSANEEKIHTKDTCQKRQRSKDDGNARKEPIKYTNNGSECHEINIWEGLGALTVNVIRILLLLPSCGSELPRNLETKFLSTTNEDFSPY</sequence>
<dbReference type="PANTHER" id="PTHR36968:SF8">
    <property type="entry name" value="HOMEOBOX-DDT DOMAIN PROTEIN RLT3 ISOFORM X1"/>
    <property type="match status" value="1"/>
</dbReference>
<reference evidence="2 3" key="1">
    <citation type="journal article" date="2021" name="Nat. Plants">
        <title>The Taxus genome provides insights into paclitaxel biosynthesis.</title>
        <authorList>
            <person name="Xiong X."/>
            <person name="Gou J."/>
            <person name="Liao Q."/>
            <person name="Li Y."/>
            <person name="Zhou Q."/>
            <person name="Bi G."/>
            <person name="Li C."/>
            <person name="Du R."/>
            <person name="Wang X."/>
            <person name="Sun T."/>
            <person name="Guo L."/>
            <person name="Liang H."/>
            <person name="Lu P."/>
            <person name="Wu Y."/>
            <person name="Zhang Z."/>
            <person name="Ro D.K."/>
            <person name="Shang Y."/>
            <person name="Huang S."/>
            <person name="Yan J."/>
        </authorList>
    </citation>
    <scope>NUCLEOTIDE SEQUENCE [LARGE SCALE GENOMIC DNA]</scope>
    <source>
        <strain evidence="2">Ta-2019</strain>
    </source>
</reference>
<dbReference type="GO" id="GO:0006357">
    <property type="term" value="P:regulation of transcription by RNA polymerase II"/>
    <property type="evidence" value="ECO:0007669"/>
    <property type="project" value="InterPro"/>
</dbReference>
<protein>
    <submittedName>
        <fullName evidence="2">Uncharacterized protein</fullName>
    </submittedName>
</protein>
<name>A0AA38LC83_TAXCH</name>
<proteinExistence type="predicted"/>
<feature type="compositionally biased region" description="Basic and acidic residues" evidence="1">
    <location>
        <begin position="181"/>
        <end position="202"/>
    </location>
</feature>
<comment type="caution">
    <text evidence="2">The sequence shown here is derived from an EMBL/GenBank/DDBJ whole genome shotgun (WGS) entry which is preliminary data.</text>
</comment>
<evidence type="ECO:0000256" key="1">
    <source>
        <dbReference type="SAM" id="MobiDB-lite"/>
    </source>
</evidence>
<dbReference type="EMBL" id="JAHRHJ020000004">
    <property type="protein sequence ID" value="KAH9319534.1"/>
    <property type="molecule type" value="Genomic_DNA"/>
</dbReference>
<gene>
    <name evidence="2" type="ORF">KI387_021303</name>
</gene>
<accession>A0AA38LC83</accession>